<accession>A0A1X1QZB5</accession>
<dbReference type="AlphaFoldDB" id="A0A1X1QZB5"/>
<protein>
    <submittedName>
        <fullName evidence="1">Uncharacterized protein</fullName>
    </submittedName>
</protein>
<dbReference type="STRING" id="1793.AWC04_19485"/>
<organism evidence="1 2">
    <name type="scientific">Mycolicibacterium fallax</name>
    <name type="common">Mycobacterium fallax</name>
    <dbReference type="NCBI Taxonomy" id="1793"/>
    <lineage>
        <taxon>Bacteria</taxon>
        <taxon>Bacillati</taxon>
        <taxon>Actinomycetota</taxon>
        <taxon>Actinomycetes</taxon>
        <taxon>Mycobacteriales</taxon>
        <taxon>Mycobacteriaceae</taxon>
        <taxon>Mycolicibacterium</taxon>
    </lineage>
</organism>
<dbReference type="Proteomes" id="UP000193484">
    <property type="component" value="Unassembled WGS sequence"/>
</dbReference>
<name>A0A1X1QZB5_MYCFA</name>
<evidence type="ECO:0000313" key="2">
    <source>
        <dbReference type="Proteomes" id="UP000193484"/>
    </source>
</evidence>
<dbReference type="EMBL" id="LQOJ01000073">
    <property type="protein sequence ID" value="ORU96753.1"/>
    <property type="molecule type" value="Genomic_DNA"/>
</dbReference>
<keyword evidence="2" id="KW-1185">Reference proteome</keyword>
<reference evidence="1 2" key="1">
    <citation type="submission" date="2016-01" db="EMBL/GenBank/DDBJ databases">
        <title>The new phylogeny of the genus Mycobacterium.</title>
        <authorList>
            <person name="Tarcisio F."/>
            <person name="Conor M."/>
            <person name="Antonella G."/>
            <person name="Elisabetta G."/>
            <person name="Giulia F.S."/>
            <person name="Sara T."/>
            <person name="Anna F."/>
            <person name="Clotilde B."/>
            <person name="Roberto B."/>
            <person name="Veronica D.S."/>
            <person name="Fabio R."/>
            <person name="Monica P."/>
            <person name="Olivier J."/>
            <person name="Enrico T."/>
            <person name="Nicola S."/>
        </authorList>
    </citation>
    <scope>NUCLEOTIDE SEQUENCE [LARGE SCALE GENOMIC DNA]</scope>
    <source>
        <strain evidence="1 2">DSM 44179</strain>
    </source>
</reference>
<gene>
    <name evidence="1" type="ORF">AWC04_19485</name>
</gene>
<sequence length="168" mass="17026">MAMAVIGCTVMTDGKAVSDSEDAPAYRTSASSSVAASAATSSIRASERAAAETTKAIHSVCETMAISSAEAVSNVNTYVAAVNGDGDVEASKQPAIDALNNSADTVEPAITAKVTGELRDSLSAWVTSSRATAGNIAAAVDPVAFNTSVATMNSARQRALELCDATYR</sequence>
<evidence type="ECO:0000313" key="1">
    <source>
        <dbReference type="EMBL" id="ORU96753.1"/>
    </source>
</evidence>
<proteinExistence type="predicted"/>
<comment type="caution">
    <text evidence="1">The sequence shown here is derived from an EMBL/GenBank/DDBJ whole genome shotgun (WGS) entry which is preliminary data.</text>
</comment>